<keyword evidence="9" id="KW-1185">Reference proteome</keyword>
<dbReference type="OrthoDB" id="2148490at2759"/>
<keyword evidence="3 7" id="KW-0812">Transmembrane</keyword>
<feature type="transmembrane region" description="Helical" evidence="7">
    <location>
        <begin position="228"/>
        <end position="253"/>
    </location>
</feature>
<evidence type="ECO:0000256" key="2">
    <source>
        <dbReference type="ARBA" id="ARBA00009877"/>
    </source>
</evidence>
<dbReference type="InterPro" id="IPR001708">
    <property type="entry name" value="YidC/ALB3/OXA1/COX18"/>
</dbReference>
<dbReference type="GO" id="GO:0005743">
    <property type="term" value="C:mitochondrial inner membrane"/>
    <property type="evidence" value="ECO:0007669"/>
    <property type="project" value="TreeGrafter"/>
</dbReference>
<protein>
    <submittedName>
        <fullName evidence="8">60Kd inner membrane protein-domain-containing protein</fullName>
    </submittedName>
</protein>
<evidence type="ECO:0000256" key="3">
    <source>
        <dbReference type="ARBA" id="ARBA00022692"/>
    </source>
</evidence>
<evidence type="ECO:0000256" key="7">
    <source>
        <dbReference type="SAM" id="Phobius"/>
    </source>
</evidence>
<sequence>MLPSRGLAQASRGLAFQRQLSSRQFSTSLRLSGRPASSAPLTSSAGLLSSRSRLLGATTVASSQAFLLGPSRRFASTNAAPPTPAAPTAEGVSPDFSAFANNFDDAALLDIPERVGYLSELGLDYGWGPTSMCQWIVEHLHFTSGLPWWAAIVGGALVIRAGMAYPALLAQFESKKAREMREDPLYKATQQRQMVALATRSLSPAETMELRVQLNMIKKQYDVKMWKMFFPMLQFPFAIGMFKLTRGMAALPVPGFESAGILWFTDLSMPDPLYILPCIGAVTMVLSMQRALPFMSTDQARMMSKVPWVIGPIGILVTLNMASSVQLYLAAAAMLQYIQTLLWHIPLLRRLCGLPPLDEMVVNPNYQKSSSSSSSSSNFYSTSSKGGAQYQAPRTIDTTATIIDSNGASQQSPRSRPQQQQAPQQSQNPKFENPLDFIRDMRKKVTEAVADVQSKTGGKNEKKASDNYERRRLKEEAEKYWARIEEQKWRMEQKKRSRKP</sequence>
<feature type="compositionally biased region" description="Basic and acidic residues" evidence="6">
    <location>
        <begin position="437"/>
        <end position="446"/>
    </location>
</feature>
<keyword evidence="5 7" id="KW-0472">Membrane</keyword>
<evidence type="ECO:0000256" key="6">
    <source>
        <dbReference type="SAM" id="MobiDB-lite"/>
    </source>
</evidence>
<dbReference type="Proteomes" id="UP000241462">
    <property type="component" value="Unassembled WGS sequence"/>
</dbReference>
<dbReference type="InParanoid" id="A0A2T2ZV11"/>
<evidence type="ECO:0000256" key="1">
    <source>
        <dbReference type="ARBA" id="ARBA00004141"/>
    </source>
</evidence>
<name>A0A2T2ZV11_9PEZI</name>
<feature type="region of interest" description="Disordered" evidence="6">
    <location>
        <begin position="406"/>
        <end position="477"/>
    </location>
</feature>
<evidence type="ECO:0000313" key="9">
    <source>
        <dbReference type="Proteomes" id="UP000241462"/>
    </source>
</evidence>
<evidence type="ECO:0000313" key="8">
    <source>
        <dbReference type="EMBL" id="PSR77509.1"/>
    </source>
</evidence>
<dbReference type="CDD" id="cd22265">
    <property type="entry name" value="UDM1_RNF168"/>
    <property type="match status" value="1"/>
</dbReference>
<evidence type="ECO:0000256" key="4">
    <source>
        <dbReference type="ARBA" id="ARBA00022989"/>
    </source>
</evidence>
<feature type="transmembrane region" description="Helical" evidence="7">
    <location>
        <begin position="313"/>
        <end position="338"/>
    </location>
</feature>
<dbReference type="PANTHER" id="PTHR12428">
    <property type="entry name" value="OXA1"/>
    <property type="match status" value="1"/>
</dbReference>
<dbReference type="PANTHER" id="PTHR12428:SF66">
    <property type="entry name" value="MITOCHONDRIAL INNER MEMBRANE PROTEIN OXA1L"/>
    <property type="match status" value="1"/>
</dbReference>
<dbReference type="GO" id="GO:0032979">
    <property type="term" value="P:protein insertion into mitochondrial inner membrane from matrix"/>
    <property type="evidence" value="ECO:0007669"/>
    <property type="project" value="TreeGrafter"/>
</dbReference>
<dbReference type="CDD" id="cd20069">
    <property type="entry name" value="5TM_Oxa1-like"/>
    <property type="match status" value="1"/>
</dbReference>
<feature type="transmembrane region" description="Helical" evidence="7">
    <location>
        <begin position="273"/>
        <end position="292"/>
    </location>
</feature>
<feature type="compositionally biased region" description="Basic and acidic residues" evidence="6">
    <location>
        <begin position="458"/>
        <end position="477"/>
    </location>
</feature>
<dbReference type="STRING" id="2025994.A0A2T2ZV11"/>
<keyword evidence="4 7" id="KW-1133">Transmembrane helix</keyword>
<feature type="compositionally biased region" description="Low complexity" evidence="6">
    <location>
        <begin position="369"/>
        <end position="384"/>
    </location>
</feature>
<gene>
    <name evidence="8" type="ORF">BD289DRAFT_509394</name>
</gene>
<evidence type="ECO:0000256" key="5">
    <source>
        <dbReference type="ARBA" id="ARBA00023136"/>
    </source>
</evidence>
<dbReference type="EMBL" id="KZ678652">
    <property type="protein sequence ID" value="PSR77509.1"/>
    <property type="molecule type" value="Genomic_DNA"/>
</dbReference>
<feature type="transmembrane region" description="Helical" evidence="7">
    <location>
        <begin position="148"/>
        <end position="170"/>
    </location>
</feature>
<comment type="subcellular location">
    <subcellularLocation>
        <location evidence="1">Membrane</location>
        <topology evidence="1">Multi-pass membrane protein</topology>
    </subcellularLocation>
</comment>
<accession>A0A2T2ZV11</accession>
<feature type="compositionally biased region" description="Low complexity" evidence="6">
    <location>
        <begin position="408"/>
        <end position="427"/>
    </location>
</feature>
<proteinExistence type="inferred from homology"/>
<comment type="similarity">
    <text evidence="2">Belongs to the OXA1/ALB3/YidC family.</text>
</comment>
<dbReference type="GO" id="GO:0032977">
    <property type="term" value="F:membrane insertase activity"/>
    <property type="evidence" value="ECO:0007669"/>
    <property type="project" value="InterPro"/>
</dbReference>
<dbReference type="AlphaFoldDB" id="A0A2T2ZV11"/>
<reference evidence="8 9" key="1">
    <citation type="journal article" date="2018" name="Mycol. Prog.">
        <title>Coniella lustricola, a new species from submerged detritus.</title>
        <authorList>
            <person name="Raudabaugh D.B."/>
            <person name="Iturriaga T."/>
            <person name="Carver A."/>
            <person name="Mondo S."/>
            <person name="Pangilinan J."/>
            <person name="Lipzen A."/>
            <person name="He G."/>
            <person name="Amirebrahimi M."/>
            <person name="Grigoriev I.V."/>
            <person name="Miller A.N."/>
        </authorList>
    </citation>
    <scope>NUCLEOTIDE SEQUENCE [LARGE SCALE GENOMIC DNA]</scope>
    <source>
        <strain evidence="8 9">B22-T-1</strain>
    </source>
</reference>
<organism evidence="8 9">
    <name type="scientific">Coniella lustricola</name>
    <dbReference type="NCBI Taxonomy" id="2025994"/>
    <lineage>
        <taxon>Eukaryota</taxon>
        <taxon>Fungi</taxon>
        <taxon>Dikarya</taxon>
        <taxon>Ascomycota</taxon>
        <taxon>Pezizomycotina</taxon>
        <taxon>Sordariomycetes</taxon>
        <taxon>Sordariomycetidae</taxon>
        <taxon>Diaporthales</taxon>
        <taxon>Schizoparmaceae</taxon>
        <taxon>Coniella</taxon>
    </lineage>
</organism>
<feature type="region of interest" description="Disordered" evidence="6">
    <location>
        <begin position="366"/>
        <end position="393"/>
    </location>
</feature>